<dbReference type="OrthoDB" id="9996895at2759"/>
<dbReference type="EMBL" id="JAGFBS010000006">
    <property type="protein sequence ID" value="KAG6378546.1"/>
    <property type="molecule type" value="Genomic_DNA"/>
</dbReference>
<dbReference type="GO" id="GO:0003677">
    <property type="term" value="F:DNA binding"/>
    <property type="evidence" value="ECO:0007669"/>
    <property type="project" value="TreeGrafter"/>
</dbReference>
<evidence type="ECO:0000313" key="3">
    <source>
        <dbReference type="Proteomes" id="UP000683000"/>
    </source>
</evidence>
<feature type="compositionally biased region" description="Basic and acidic residues" evidence="1">
    <location>
        <begin position="601"/>
        <end position="610"/>
    </location>
</feature>
<dbReference type="PANTHER" id="PTHR23389:SF21">
    <property type="entry name" value="ATPASE FAMILY AAA DOMAIN-CONTAINING PROTEIN 5"/>
    <property type="match status" value="1"/>
</dbReference>
<evidence type="ECO:0000313" key="2">
    <source>
        <dbReference type="EMBL" id="KAG6378546.1"/>
    </source>
</evidence>
<protein>
    <recommendedName>
        <fullName evidence="4">ATPase AAA-type core domain-containing protein</fullName>
    </recommendedName>
</protein>
<name>A0A8I3ADL3_9AGAM</name>
<feature type="region of interest" description="Disordered" evidence="1">
    <location>
        <begin position="388"/>
        <end position="431"/>
    </location>
</feature>
<evidence type="ECO:0008006" key="4">
    <source>
        <dbReference type="Google" id="ProtNLM"/>
    </source>
</evidence>
<accession>A0A8I3ADL3</accession>
<dbReference type="AlphaFoldDB" id="A0A8I3ADL3"/>
<dbReference type="GO" id="GO:0005634">
    <property type="term" value="C:nucleus"/>
    <property type="evidence" value="ECO:0007669"/>
    <property type="project" value="TreeGrafter"/>
</dbReference>
<comment type="caution">
    <text evidence="2">The sequence shown here is derived from an EMBL/GenBank/DDBJ whole genome shotgun (WGS) entry which is preliminary data.</text>
</comment>
<feature type="region of interest" description="Disordered" evidence="1">
    <location>
        <begin position="300"/>
        <end position="333"/>
    </location>
</feature>
<keyword evidence="3" id="KW-1185">Reference proteome</keyword>
<feature type="region of interest" description="Disordered" evidence="1">
    <location>
        <begin position="18"/>
        <end position="58"/>
    </location>
</feature>
<feature type="region of interest" description="Disordered" evidence="1">
    <location>
        <begin position="206"/>
        <end position="237"/>
    </location>
</feature>
<organism evidence="2 3">
    <name type="scientific">Boletus reticuloceps</name>
    <dbReference type="NCBI Taxonomy" id="495285"/>
    <lineage>
        <taxon>Eukaryota</taxon>
        <taxon>Fungi</taxon>
        <taxon>Dikarya</taxon>
        <taxon>Basidiomycota</taxon>
        <taxon>Agaricomycotina</taxon>
        <taxon>Agaricomycetes</taxon>
        <taxon>Agaricomycetidae</taxon>
        <taxon>Boletales</taxon>
        <taxon>Boletineae</taxon>
        <taxon>Boletaceae</taxon>
        <taxon>Boletoideae</taxon>
        <taxon>Boletus</taxon>
    </lineage>
</organism>
<dbReference type="InterPro" id="IPR027417">
    <property type="entry name" value="P-loop_NTPase"/>
</dbReference>
<proteinExistence type="predicted"/>
<gene>
    <name evidence="2" type="ORF">JVT61DRAFT_12811</name>
</gene>
<feature type="region of interest" description="Disordered" evidence="1">
    <location>
        <begin position="596"/>
        <end position="624"/>
    </location>
</feature>
<reference evidence="2" key="1">
    <citation type="submission" date="2021-03" db="EMBL/GenBank/DDBJ databases">
        <title>Evolutionary innovations through gain and loss of genes in the ectomycorrhizal Boletales.</title>
        <authorList>
            <person name="Wu G."/>
            <person name="Miyauchi S."/>
            <person name="Morin E."/>
            <person name="Yang Z.-L."/>
            <person name="Xu J."/>
            <person name="Martin F.M."/>
        </authorList>
    </citation>
    <scope>NUCLEOTIDE SEQUENCE</scope>
    <source>
        <strain evidence="2">BR01</strain>
    </source>
</reference>
<dbReference type="Gene3D" id="3.40.50.300">
    <property type="entry name" value="P-loop containing nucleotide triphosphate hydrolases"/>
    <property type="match status" value="1"/>
</dbReference>
<dbReference type="PANTHER" id="PTHR23389">
    <property type="entry name" value="CHROMOSOME TRANSMISSION FIDELITY FACTOR 18"/>
    <property type="match status" value="1"/>
</dbReference>
<evidence type="ECO:0000256" key="1">
    <source>
        <dbReference type="SAM" id="MobiDB-lite"/>
    </source>
</evidence>
<feature type="compositionally biased region" description="Basic and acidic residues" evidence="1">
    <location>
        <begin position="206"/>
        <end position="226"/>
    </location>
</feature>
<sequence length="815" mass="91832">MKERPRDAVINVDDTEVIDITDASSDTEPPLSSTHHLSPHSEAGQETSHSLPPSPTHFNVHCGSDTSIPHGVHVRSMFEGCSILMLPVKRLSNCRVFPSLGPSDEGTLDFLTERDDTPSTFLDRTQKFLTPQQCEEYHQSLGRDYIEPHPAFARVSVDRQSIPLHDAEIWTRRFRPRRANEVLGNERHALYLRDWLRALELHARGREPEKPAPKGATARENKEKGNSNRLAARGVKRPRVVRAVTRKQGNKKRRVDSDDDLDDFVVFSDVEEELVDDPCEDSEDELAFCQRTLSRLHRRDTTDTHDAHPVASDTEFDHTTSQSQEPIRTDFGLQPNEYSAHNWTSRLWEDCGCLRLRRGAGMGSVRGVSWHWKAQRCKPGSTCRRCREESYRPDGSSGSKTGEFAGFGGSQEAGTEGQPISVEGERPKHELEPMPREREMEEAGISGKCHAESDESGPNVGQSLVLLEEVDVLFKEDAGFWPAVVEFIRCCQRPVVMTCNDPGLVPVGDLPLQNMLVFEPCPSTVAATFLQCVSLAEGCLVPHEDLMVLYESRDAKYGIDMPDRGMYPGTERVPLPDLRRSITQLQMLCVGARHGSGSEMHQGDEAEGHVRGSGGPISVESRATTRTDTVEREWWRKMNRHSELMSHVDAELCRTTPDTKEVVVEDEEVGYVVLDEEVYWERDELIAAEAIRHSRGVHAECGTGPIEASINPARRLDFGGFRARVAYQTRMVKALQDLLGRAAVSMPQRSMFLDYIPWVRCMVRVDDEHERRAEHSGRGRRTRNSMRTVHARSVAVGDWQREEMRRSGLEAVPCI</sequence>
<dbReference type="Proteomes" id="UP000683000">
    <property type="component" value="Unassembled WGS sequence"/>
</dbReference>